<dbReference type="InterPro" id="IPR002110">
    <property type="entry name" value="Ankyrin_rpt"/>
</dbReference>
<organism evidence="3 4">
    <name type="scientific">Jaapia argillacea MUCL 33604</name>
    <dbReference type="NCBI Taxonomy" id="933084"/>
    <lineage>
        <taxon>Eukaryota</taxon>
        <taxon>Fungi</taxon>
        <taxon>Dikarya</taxon>
        <taxon>Basidiomycota</taxon>
        <taxon>Agaricomycotina</taxon>
        <taxon>Agaricomycetes</taxon>
        <taxon>Agaricomycetidae</taxon>
        <taxon>Jaapiales</taxon>
        <taxon>Jaapiaceae</taxon>
        <taxon>Jaapia</taxon>
    </lineage>
</organism>
<dbReference type="PROSITE" id="PS50088">
    <property type="entry name" value="ANK_REPEAT"/>
    <property type="match status" value="1"/>
</dbReference>
<dbReference type="InParanoid" id="A0A067QFX4"/>
<feature type="region of interest" description="Disordered" evidence="2">
    <location>
        <begin position="235"/>
        <end position="254"/>
    </location>
</feature>
<dbReference type="AlphaFoldDB" id="A0A067QFX4"/>
<dbReference type="InterPro" id="IPR036770">
    <property type="entry name" value="Ankyrin_rpt-contain_sf"/>
</dbReference>
<proteinExistence type="predicted"/>
<dbReference type="Gene3D" id="1.25.40.20">
    <property type="entry name" value="Ankyrin repeat-containing domain"/>
    <property type="match status" value="1"/>
</dbReference>
<dbReference type="OrthoDB" id="508139at2759"/>
<keyword evidence="4" id="KW-1185">Reference proteome</keyword>
<dbReference type="EMBL" id="KL197711">
    <property type="protein sequence ID" value="KDQ62412.1"/>
    <property type="molecule type" value="Genomic_DNA"/>
</dbReference>
<protein>
    <submittedName>
        <fullName evidence="3">Uncharacterized protein</fullName>
    </submittedName>
</protein>
<keyword evidence="1" id="KW-0040">ANK repeat</keyword>
<dbReference type="HOGENOM" id="CLU_461560_0_0_1"/>
<evidence type="ECO:0000256" key="1">
    <source>
        <dbReference type="PROSITE-ProRule" id="PRU00023"/>
    </source>
</evidence>
<gene>
    <name evidence="3" type="ORF">JAAARDRAFT_54366</name>
</gene>
<accession>A0A067QFX4</accession>
<feature type="region of interest" description="Disordered" evidence="2">
    <location>
        <begin position="612"/>
        <end position="642"/>
    </location>
</feature>
<dbReference type="STRING" id="933084.A0A067QFX4"/>
<feature type="repeat" description="ANK" evidence="1">
    <location>
        <begin position="307"/>
        <end position="332"/>
    </location>
</feature>
<evidence type="ECO:0000256" key="2">
    <source>
        <dbReference type="SAM" id="MobiDB-lite"/>
    </source>
</evidence>
<sequence>MSSAPTTSPTPISELKVSIKVKPHYSYPRHLTRIEITVKHPNHHAQVASLSALHIRREFMRGRFLEVMDEESQELHEFSATLFDKNGFLRPWLIENQYHNGTGIWGREVDQRSIVYLSELEVDKDLRGQGIGTWTFQQLLSVDHVKQSGFIFCWPSPSRDPLDLAEFRATGQHSQESKQRWADAFDHLTNFFHKNDFRRVGRTDFLAYALDPSHPSHTFPADQDVGTKSNFELPKAEEDDDEAGSEATGPPGSFMDYGATQTREKLRQALKYPLHSIVVSDKECTVETTIRALVAAKPSLLHSRDAHGVTPLFLAACNGTSFAVRTLLELGAGENGGCERRDNADGLAPLEALAAGMRTDRELCETLMGKWDGFRQDDLRKKYLLKKAMGKVADGLGEEDCVKMWRWGCSYGQCVEGWLSPRMRWRLKAQADMMYDSTSMELTMFTPRQPLSLEEASIDMILPYVRSPARDQIFKTFYEGYRLQFKAISDILGRTPFPSPLLDALPIPTVRNISAHLASFIYGGQADRFASQQLRFFISHGGDPIYALDCMTHSAREQSPLGDGEWDRTFEEDWEEGGPRECAREWRGSVRCKNDLEFGLVREMFGLEGTRRWGPYPIPGDEDEENEGMFVDSDEEDEDDEM</sequence>
<reference evidence="4" key="1">
    <citation type="journal article" date="2014" name="Proc. Natl. Acad. Sci. U.S.A.">
        <title>Extensive sampling of basidiomycete genomes demonstrates inadequacy of the white-rot/brown-rot paradigm for wood decay fungi.</title>
        <authorList>
            <person name="Riley R."/>
            <person name="Salamov A.A."/>
            <person name="Brown D.W."/>
            <person name="Nagy L.G."/>
            <person name="Floudas D."/>
            <person name="Held B.W."/>
            <person name="Levasseur A."/>
            <person name="Lombard V."/>
            <person name="Morin E."/>
            <person name="Otillar R."/>
            <person name="Lindquist E.A."/>
            <person name="Sun H."/>
            <person name="LaButti K.M."/>
            <person name="Schmutz J."/>
            <person name="Jabbour D."/>
            <person name="Luo H."/>
            <person name="Baker S.E."/>
            <person name="Pisabarro A.G."/>
            <person name="Walton J.D."/>
            <person name="Blanchette R.A."/>
            <person name="Henrissat B."/>
            <person name="Martin F."/>
            <person name="Cullen D."/>
            <person name="Hibbett D.S."/>
            <person name="Grigoriev I.V."/>
        </authorList>
    </citation>
    <scope>NUCLEOTIDE SEQUENCE [LARGE SCALE GENOMIC DNA]</scope>
    <source>
        <strain evidence="4">MUCL 33604</strain>
    </source>
</reference>
<dbReference type="Proteomes" id="UP000027265">
    <property type="component" value="Unassembled WGS sequence"/>
</dbReference>
<evidence type="ECO:0000313" key="4">
    <source>
        <dbReference type="Proteomes" id="UP000027265"/>
    </source>
</evidence>
<dbReference type="PROSITE" id="PS50297">
    <property type="entry name" value="ANK_REP_REGION"/>
    <property type="match status" value="1"/>
</dbReference>
<dbReference type="SUPFAM" id="SSF48403">
    <property type="entry name" value="Ankyrin repeat"/>
    <property type="match status" value="1"/>
</dbReference>
<name>A0A067QFX4_9AGAM</name>
<feature type="compositionally biased region" description="Acidic residues" evidence="2">
    <location>
        <begin position="620"/>
        <end position="642"/>
    </location>
</feature>
<evidence type="ECO:0000313" key="3">
    <source>
        <dbReference type="EMBL" id="KDQ62412.1"/>
    </source>
</evidence>